<comment type="function">
    <text evidence="4">Involved in cytoskeletal rearrangements required for phagocytosis of apoptotic cells and cell motility. Acts in association with DOCK1 and CRK. Was initially proposed to be required in complex with DOCK1 to activate Rac Rho small GTPases. May enhance the guanine nucleotide exchange factor (GEF) activity of DOCK1.</text>
</comment>
<gene>
    <name evidence="7" type="ORF">E4U56_005182</name>
</gene>
<dbReference type="Gene3D" id="1.25.10.10">
    <property type="entry name" value="Leucine-rich Repeat Variant"/>
    <property type="match status" value="1"/>
</dbReference>
<keyword evidence="2" id="KW-0581">Phagocytosis</keyword>
<feature type="domain" description="ELMO" evidence="6">
    <location>
        <begin position="263"/>
        <end position="453"/>
    </location>
</feature>
<keyword evidence="1" id="KW-0053">Apoptosis</keyword>
<dbReference type="PANTHER" id="PTHR12771">
    <property type="entry name" value="ENGULFMENT AND CELL MOTILITY"/>
    <property type="match status" value="1"/>
</dbReference>
<evidence type="ECO:0000256" key="1">
    <source>
        <dbReference type="ARBA" id="ARBA00022703"/>
    </source>
</evidence>
<evidence type="ECO:0000256" key="5">
    <source>
        <dbReference type="SAM" id="MobiDB-lite"/>
    </source>
</evidence>
<dbReference type="AlphaFoldDB" id="A0A9P7ML73"/>
<dbReference type="Pfam" id="PF04727">
    <property type="entry name" value="ELMO_CED12"/>
    <property type="match status" value="1"/>
</dbReference>
<proteinExistence type="predicted"/>
<dbReference type="GO" id="GO:0006915">
    <property type="term" value="P:apoptotic process"/>
    <property type="evidence" value="ECO:0007669"/>
    <property type="project" value="UniProtKB-KW"/>
</dbReference>
<dbReference type="InterPro" id="IPR001849">
    <property type="entry name" value="PH_domain"/>
</dbReference>
<accession>A0A9P7ML73</accession>
<comment type="caution">
    <text evidence="7">The sequence shown here is derived from an EMBL/GenBank/DDBJ whole genome shotgun (WGS) entry which is preliminary data.</text>
</comment>
<protein>
    <recommendedName>
        <fullName evidence="6">ELMO domain-containing protein</fullName>
    </recommendedName>
</protein>
<dbReference type="Proteomes" id="UP000784919">
    <property type="component" value="Unassembled WGS sequence"/>
</dbReference>
<evidence type="ECO:0000259" key="6">
    <source>
        <dbReference type="PROSITE" id="PS51335"/>
    </source>
</evidence>
<keyword evidence="3" id="KW-0729">SH3-binding</keyword>
<feature type="compositionally biased region" description="Basic and acidic residues" evidence="5">
    <location>
        <begin position="295"/>
        <end position="308"/>
    </location>
</feature>
<evidence type="ECO:0000256" key="4">
    <source>
        <dbReference type="ARBA" id="ARBA00024863"/>
    </source>
</evidence>
<dbReference type="InterPro" id="IPR024574">
    <property type="entry name" value="ELMO_ARM"/>
</dbReference>
<evidence type="ECO:0000256" key="3">
    <source>
        <dbReference type="ARBA" id="ARBA00023036"/>
    </source>
</evidence>
<evidence type="ECO:0000313" key="7">
    <source>
        <dbReference type="EMBL" id="KAG5958972.1"/>
    </source>
</evidence>
<organism evidence="7 8">
    <name type="scientific">Claviceps arundinis</name>
    <dbReference type="NCBI Taxonomy" id="1623583"/>
    <lineage>
        <taxon>Eukaryota</taxon>
        <taxon>Fungi</taxon>
        <taxon>Dikarya</taxon>
        <taxon>Ascomycota</taxon>
        <taxon>Pezizomycotina</taxon>
        <taxon>Sordariomycetes</taxon>
        <taxon>Hypocreomycetidae</taxon>
        <taxon>Hypocreales</taxon>
        <taxon>Clavicipitaceae</taxon>
        <taxon>Claviceps</taxon>
    </lineage>
</organism>
<dbReference type="SUPFAM" id="SSF48371">
    <property type="entry name" value="ARM repeat"/>
    <property type="match status" value="1"/>
</dbReference>
<dbReference type="Gene3D" id="2.30.29.30">
    <property type="entry name" value="Pleckstrin-homology domain (PH domain)/Phosphotyrosine-binding domain (PTB)"/>
    <property type="match status" value="1"/>
</dbReference>
<dbReference type="InterPro" id="IPR011993">
    <property type="entry name" value="PH-like_dom_sf"/>
</dbReference>
<dbReference type="InterPro" id="IPR006816">
    <property type="entry name" value="ELMO_dom"/>
</dbReference>
<dbReference type="Pfam" id="PF11841">
    <property type="entry name" value="ELMO_ARM"/>
    <property type="match status" value="1"/>
</dbReference>
<sequence length="748" mass="82758">MDQADIPALMARLSSDGEGARKMAVFKLQTSINDPAFADVFISSGGLVVLRGLIMASGGNTLAYSLQSLTRLLEVDMGWDIFEGPSASAFVERIVELIVVNPLVNILRGAMSILVALVSHSQSSQPVSPLGGSSPGFFGFRALKPAVAVYPQFFELVIQQLSSADHALCASTLMFINALIRDAVSNDSSTSASATESAAAGAGEDWAKLVTRLQDLGLVEAVYRLMQSSSIQDLAHPALEFQSLAKILLRKWRQVRVDLERQDHRRALKSLHLASAPEKSISGTGSVEGASDAPADNKDGSARKHNPEKWRRLGFETESPGHEFGQTGYLGVMDLTDYVRRHEDSFQKMLLEQAAKPAQSRCPIARASLVVTLTLYEHFEVDQVDLDDAKGHQSLDDKDRDQVGLFHPLLLQWSRLHTAGLLGFFRIWKATGAEIDDFDKVAELVRILIEQVVGHATRTKDIAEAEEEIQEFEIAQLRELQMELLELSFDDTWGEHLFQVRETLKQEALQFVKEQRVRCLLQGSWFCKPTPQYNKNQTHGRKDHDANDETLHRQRQTATKQQQQHFLPWRFAKLSHNRRHLHYADFEHQLAHDPGLDILTNKIDLGAISSVGSNVSAAEDSTSDASDTTVQNLATRASPTSHAKKTTTRITIYAAETASRGEAEEYPVLTLWPADASLASEWLDGLLMLLNQAPITTETSKLINLVSDYGLKIRLLNVRMDCAFEGPPPGAGVVPSRAGLDDDYFFDV</sequence>
<feature type="region of interest" description="Disordered" evidence="5">
    <location>
        <begin position="279"/>
        <end position="308"/>
    </location>
</feature>
<dbReference type="GO" id="GO:0007015">
    <property type="term" value="P:actin filament organization"/>
    <property type="evidence" value="ECO:0007669"/>
    <property type="project" value="TreeGrafter"/>
</dbReference>
<name>A0A9P7ML73_9HYPO</name>
<dbReference type="GO" id="GO:0017124">
    <property type="term" value="F:SH3 domain binding"/>
    <property type="evidence" value="ECO:0007669"/>
    <property type="project" value="UniProtKB-KW"/>
</dbReference>
<dbReference type="OrthoDB" id="28413at2759"/>
<dbReference type="PROSITE" id="PS51335">
    <property type="entry name" value="ELMO"/>
    <property type="match status" value="1"/>
</dbReference>
<dbReference type="InterPro" id="IPR011989">
    <property type="entry name" value="ARM-like"/>
</dbReference>
<dbReference type="GO" id="GO:0005886">
    <property type="term" value="C:plasma membrane"/>
    <property type="evidence" value="ECO:0007669"/>
    <property type="project" value="TreeGrafter"/>
</dbReference>
<evidence type="ECO:0000313" key="8">
    <source>
        <dbReference type="Proteomes" id="UP000784919"/>
    </source>
</evidence>
<dbReference type="EMBL" id="SRPS01000357">
    <property type="protein sequence ID" value="KAG5958972.1"/>
    <property type="molecule type" value="Genomic_DNA"/>
</dbReference>
<reference evidence="7" key="1">
    <citation type="journal article" date="2020" name="bioRxiv">
        <title>Whole genome comparisons of ergot fungi reveals the divergence and evolution of species within the genus Claviceps are the result of varying mechanisms driving genome evolution and host range expansion.</title>
        <authorList>
            <person name="Wyka S.A."/>
            <person name="Mondo S.J."/>
            <person name="Liu M."/>
            <person name="Dettman J."/>
            <person name="Nalam V."/>
            <person name="Broders K.D."/>
        </authorList>
    </citation>
    <scope>NUCLEOTIDE SEQUENCE</scope>
    <source>
        <strain evidence="7">CCC 1102</strain>
    </source>
</reference>
<dbReference type="InterPro" id="IPR016024">
    <property type="entry name" value="ARM-type_fold"/>
</dbReference>
<dbReference type="InterPro" id="IPR050868">
    <property type="entry name" value="ELMO_domain-containing"/>
</dbReference>
<evidence type="ECO:0000256" key="2">
    <source>
        <dbReference type="ARBA" id="ARBA00022907"/>
    </source>
</evidence>
<dbReference type="Pfam" id="PF16457">
    <property type="entry name" value="PH_12"/>
    <property type="match status" value="1"/>
</dbReference>
<dbReference type="PANTHER" id="PTHR12771:SF56">
    <property type="entry name" value="CED-12"/>
    <property type="match status" value="1"/>
</dbReference>